<dbReference type="Proteomes" id="UP000437575">
    <property type="component" value="Unassembled WGS sequence"/>
</dbReference>
<sequence length="81" mass="9191">LIDGIHQYLPYEGGEFTFEANPNDLQDTEKLQVLKDNGVNRLSIGVQSFNDQILKQIGRIHRSADVYRAIANARKVGFENM</sequence>
<feature type="domain" description="Radical SAM core" evidence="1">
    <location>
        <begin position="12"/>
        <end position="79"/>
    </location>
</feature>
<name>A0A6A8LWI6_9LACO</name>
<feature type="non-terminal residue" evidence="2">
    <location>
        <position position="1"/>
    </location>
</feature>
<evidence type="ECO:0000259" key="1">
    <source>
        <dbReference type="Pfam" id="PF04055"/>
    </source>
</evidence>
<dbReference type="PANTHER" id="PTHR13932:SF5">
    <property type="entry name" value="RADICAL S-ADENOSYL METHIONINE DOMAIN-CONTAINING PROTEIN 1, MITOCHONDRIAL"/>
    <property type="match status" value="1"/>
</dbReference>
<dbReference type="InterPro" id="IPR058240">
    <property type="entry name" value="rSAM_sf"/>
</dbReference>
<dbReference type="Gene3D" id="3.80.30.20">
    <property type="entry name" value="tm_1862 like domain"/>
    <property type="match status" value="1"/>
</dbReference>
<reference evidence="2 3" key="1">
    <citation type="submission" date="2019-11" db="EMBL/GenBank/DDBJ databases">
        <title>Draft Genome Sequence of Plant Growth-Promoting Rhizosphere-Associated Bacteria.</title>
        <authorList>
            <person name="Vasilyev I.Y."/>
            <person name="Radchenko V."/>
            <person name="Ilnitskaya E.V."/>
        </authorList>
    </citation>
    <scope>NUCLEOTIDE SEQUENCE [LARGE SCALE GENOMIC DNA]</scope>
    <source>
        <strain evidence="2 3">VRA_1sq_f</strain>
    </source>
</reference>
<dbReference type="InterPro" id="IPR034505">
    <property type="entry name" value="Coproporphyrinogen-III_oxidase"/>
</dbReference>
<proteinExistence type="predicted"/>
<evidence type="ECO:0000313" key="3">
    <source>
        <dbReference type="Proteomes" id="UP000437575"/>
    </source>
</evidence>
<dbReference type="GO" id="GO:0006779">
    <property type="term" value="P:porphyrin-containing compound biosynthetic process"/>
    <property type="evidence" value="ECO:0007669"/>
    <property type="project" value="TreeGrafter"/>
</dbReference>
<gene>
    <name evidence="2" type="ORF">GKC34_14685</name>
</gene>
<dbReference type="SUPFAM" id="SSF102114">
    <property type="entry name" value="Radical SAM enzymes"/>
    <property type="match status" value="1"/>
</dbReference>
<dbReference type="GO" id="GO:0005737">
    <property type="term" value="C:cytoplasm"/>
    <property type="evidence" value="ECO:0007669"/>
    <property type="project" value="TreeGrafter"/>
</dbReference>
<comment type="caution">
    <text evidence="2">The sequence shown here is derived from an EMBL/GenBank/DDBJ whole genome shotgun (WGS) entry which is preliminary data.</text>
</comment>
<dbReference type="GO" id="GO:0051539">
    <property type="term" value="F:4 iron, 4 sulfur cluster binding"/>
    <property type="evidence" value="ECO:0007669"/>
    <property type="project" value="TreeGrafter"/>
</dbReference>
<dbReference type="GO" id="GO:0003824">
    <property type="term" value="F:catalytic activity"/>
    <property type="evidence" value="ECO:0007669"/>
    <property type="project" value="InterPro"/>
</dbReference>
<dbReference type="AlphaFoldDB" id="A0A6A8LWI6"/>
<feature type="non-terminal residue" evidence="2">
    <location>
        <position position="81"/>
    </location>
</feature>
<dbReference type="InterPro" id="IPR023404">
    <property type="entry name" value="rSAM_horseshoe"/>
</dbReference>
<dbReference type="EMBL" id="WKKZ01001513">
    <property type="protein sequence ID" value="MSE06917.1"/>
    <property type="molecule type" value="Genomic_DNA"/>
</dbReference>
<dbReference type="PANTHER" id="PTHR13932">
    <property type="entry name" value="COPROPORPHYRINIGEN III OXIDASE"/>
    <property type="match status" value="1"/>
</dbReference>
<protein>
    <submittedName>
        <fullName evidence="2">Radical SAM protein</fullName>
    </submittedName>
</protein>
<dbReference type="Pfam" id="PF04055">
    <property type="entry name" value="Radical_SAM"/>
    <property type="match status" value="1"/>
</dbReference>
<evidence type="ECO:0000313" key="2">
    <source>
        <dbReference type="EMBL" id="MSE06917.1"/>
    </source>
</evidence>
<accession>A0A6A8LWI6</accession>
<organism evidence="2 3">
    <name type="scientific">Ligilactobacillus salivarius</name>
    <dbReference type="NCBI Taxonomy" id="1624"/>
    <lineage>
        <taxon>Bacteria</taxon>
        <taxon>Bacillati</taxon>
        <taxon>Bacillota</taxon>
        <taxon>Bacilli</taxon>
        <taxon>Lactobacillales</taxon>
        <taxon>Lactobacillaceae</taxon>
        <taxon>Ligilactobacillus</taxon>
    </lineage>
</organism>
<dbReference type="InterPro" id="IPR007197">
    <property type="entry name" value="rSAM"/>
</dbReference>